<dbReference type="SMART" id="SM00387">
    <property type="entry name" value="HATPase_c"/>
    <property type="match status" value="1"/>
</dbReference>
<dbReference type="GO" id="GO:0005886">
    <property type="term" value="C:plasma membrane"/>
    <property type="evidence" value="ECO:0007669"/>
    <property type="project" value="UniProtKB-SubCell"/>
</dbReference>
<dbReference type="PROSITE" id="PS50109">
    <property type="entry name" value="HIS_KIN"/>
    <property type="match status" value="1"/>
</dbReference>
<dbReference type="AlphaFoldDB" id="A0A7X2ZVX8"/>
<keyword evidence="10" id="KW-0547">Nucleotide-binding</keyword>
<dbReference type="InterPro" id="IPR000014">
    <property type="entry name" value="PAS"/>
</dbReference>
<dbReference type="InterPro" id="IPR036890">
    <property type="entry name" value="HATPase_C_sf"/>
</dbReference>
<evidence type="ECO:0000313" key="17">
    <source>
        <dbReference type="EMBL" id="MUH37380.1"/>
    </source>
</evidence>
<feature type="domain" description="PAC" evidence="16">
    <location>
        <begin position="196"/>
        <end position="247"/>
    </location>
</feature>
<dbReference type="SMART" id="SM00086">
    <property type="entry name" value="PAC"/>
    <property type="match status" value="4"/>
</dbReference>
<dbReference type="InterPro" id="IPR013655">
    <property type="entry name" value="PAS_fold_3"/>
</dbReference>
<evidence type="ECO:0000256" key="11">
    <source>
        <dbReference type="ARBA" id="ARBA00022777"/>
    </source>
</evidence>
<gene>
    <name evidence="17" type="ORF">D9O36_16125</name>
</gene>
<evidence type="ECO:0000313" key="18">
    <source>
        <dbReference type="Proteomes" id="UP000540519"/>
    </source>
</evidence>
<keyword evidence="7" id="KW-0808">Transferase</keyword>
<evidence type="ECO:0000259" key="16">
    <source>
        <dbReference type="PROSITE" id="PS50113"/>
    </source>
</evidence>
<evidence type="ECO:0000256" key="5">
    <source>
        <dbReference type="ARBA" id="ARBA00022519"/>
    </source>
</evidence>
<evidence type="ECO:0000259" key="15">
    <source>
        <dbReference type="PROSITE" id="PS50112"/>
    </source>
</evidence>
<keyword evidence="12" id="KW-1133">Transmembrane helix</keyword>
<keyword evidence="8" id="KW-0812">Transmembrane</keyword>
<evidence type="ECO:0000256" key="4">
    <source>
        <dbReference type="ARBA" id="ARBA00022475"/>
    </source>
</evidence>
<dbReference type="FunFam" id="2.10.70.100:FF:000001">
    <property type="entry name" value="Sensory transduction histidine kinase"/>
    <property type="match status" value="1"/>
</dbReference>
<dbReference type="InterPro" id="IPR005467">
    <property type="entry name" value="His_kinase_dom"/>
</dbReference>
<dbReference type="OrthoDB" id="5522855at2"/>
<sequence length="734" mass="83368">MQTLSITSLIKDSPSAVAILDTQLRFAGNSRVWLNDFCPDHESILGKNYFDVIPHTPEKLKSILCECLENGSRNLSEGEKFIFPSGKIQWLKWKINAWTNSDEEIGGLIVLLEDVTKTKRLEELYQKAERVARIGGWEVDMTTNFIYWTDITKDIHEVPRDFKPDLETGINFYKKGEHREKITNLITNAIADGTPWDTELIIVTKKGNEVWVRAKGEVEFLDGKCVRLFGTFQDIDEKKKTELKFLEATQRLEIATRGANVGIWDFDIVNNQLFWDDNMYLLYGIDKKDFNGVYEAWQSGLHPGDKIRGEKEIAMAISGEKEFDTEFRVVWPNGETRYIKATAVTQRNADGKAIKMTGTNWDITELKNTQMMLSKSQESFFGAFENSDTGMAIVSINGKWIKVNQSLCSSLGYKEKELLKLTFQQITHPEDLQNDIELLNQTIAGEIPSYRMGKRYFHKDGSIIHGILTVTAVRNINGKILHFISQVTDITPQIENEKKLTRLVDITSEQNESLLNFAHIVSHNLRSHSSNLAMLTKFLVKEESDEERQNLLGMLSGASDSLNETILHLNEVVQVKVGALEKMKSINLYDSIKNVKKNLNLIIQEKNAVCEINIPKNLMVSAIPAYLDSIVLNLLSNGIKYSSPDRKPLIQISSEVNEENIILSFKDNGLGIDLNKHREKLFGMYKTFHRNKDAKGIGLFITKNQIEAMSGKIEVESTVGVGSTFKLHFKKPLT</sequence>
<keyword evidence="13" id="KW-0472">Membrane</keyword>
<dbReference type="SUPFAM" id="SSF55785">
    <property type="entry name" value="PYP-like sensor domain (PAS domain)"/>
    <property type="match status" value="4"/>
</dbReference>
<dbReference type="Proteomes" id="UP000540519">
    <property type="component" value="Unassembled WGS sequence"/>
</dbReference>
<dbReference type="Pfam" id="PF02518">
    <property type="entry name" value="HATPase_c"/>
    <property type="match status" value="1"/>
</dbReference>
<evidence type="ECO:0000256" key="7">
    <source>
        <dbReference type="ARBA" id="ARBA00022679"/>
    </source>
</evidence>
<dbReference type="RefSeq" id="WP_155600679.1">
    <property type="nucleotide sequence ID" value="NZ_RCNR01000038.1"/>
</dbReference>
<dbReference type="InterPro" id="IPR001610">
    <property type="entry name" value="PAC"/>
</dbReference>
<dbReference type="Gene3D" id="2.10.70.100">
    <property type="match status" value="2"/>
</dbReference>
<dbReference type="PANTHER" id="PTHR43304:SF1">
    <property type="entry name" value="PAC DOMAIN-CONTAINING PROTEIN"/>
    <property type="match status" value="1"/>
</dbReference>
<comment type="caution">
    <text evidence="17">The sequence shown here is derived from an EMBL/GenBank/DDBJ whole genome shotgun (WGS) entry which is preliminary data.</text>
</comment>
<feature type="domain" description="PAC" evidence="16">
    <location>
        <begin position="323"/>
        <end position="375"/>
    </location>
</feature>
<evidence type="ECO:0000256" key="10">
    <source>
        <dbReference type="ARBA" id="ARBA00022741"/>
    </source>
</evidence>
<dbReference type="Pfam" id="PF08447">
    <property type="entry name" value="PAS_3"/>
    <property type="match status" value="3"/>
</dbReference>
<comment type="subcellular location">
    <subcellularLocation>
        <location evidence="2">Cell inner membrane</location>
        <topology evidence="2">Multi-pass membrane protein</topology>
    </subcellularLocation>
</comment>
<comment type="catalytic activity">
    <reaction evidence="1">
        <text>ATP + protein L-histidine = ADP + protein N-phospho-L-histidine.</text>
        <dbReference type="EC" id="2.7.13.3"/>
    </reaction>
</comment>
<evidence type="ECO:0000256" key="8">
    <source>
        <dbReference type="ARBA" id="ARBA00022692"/>
    </source>
</evidence>
<dbReference type="InterPro" id="IPR000700">
    <property type="entry name" value="PAS-assoc_C"/>
</dbReference>
<feature type="domain" description="PAC" evidence="16">
    <location>
        <begin position="450"/>
        <end position="502"/>
    </location>
</feature>
<keyword evidence="5" id="KW-0997">Cell inner membrane</keyword>
<dbReference type="InterPro" id="IPR004358">
    <property type="entry name" value="Sig_transdc_His_kin-like_C"/>
</dbReference>
<organism evidence="17 18">
    <name type="scientific">Zobellia amurskyensis</name>
    <dbReference type="NCBI Taxonomy" id="248905"/>
    <lineage>
        <taxon>Bacteria</taxon>
        <taxon>Pseudomonadati</taxon>
        <taxon>Bacteroidota</taxon>
        <taxon>Flavobacteriia</taxon>
        <taxon>Flavobacteriales</taxon>
        <taxon>Flavobacteriaceae</taxon>
        <taxon>Zobellia</taxon>
    </lineage>
</organism>
<evidence type="ECO:0000256" key="6">
    <source>
        <dbReference type="ARBA" id="ARBA00022553"/>
    </source>
</evidence>
<dbReference type="SUPFAM" id="SSF55874">
    <property type="entry name" value="ATPase domain of HSP90 chaperone/DNA topoisomerase II/histidine kinase"/>
    <property type="match status" value="1"/>
</dbReference>
<dbReference type="Gene3D" id="3.30.565.10">
    <property type="entry name" value="Histidine kinase-like ATPase, C-terminal domain"/>
    <property type="match status" value="1"/>
</dbReference>
<name>A0A7X2ZVX8_9FLAO</name>
<accession>A0A7X2ZVX8</accession>
<keyword evidence="11" id="KW-0418">Kinase</keyword>
<dbReference type="InterPro" id="IPR003594">
    <property type="entry name" value="HATPase_dom"/>
</dbReference>
<evidence type="ECO:0000256" key="9">
    <source>
        <dbReference type="ARBA" id="ARBA00022737"/>
    </source>
</evidence>
<dbReference type="GO" id="GO:0004673">
    <property type="term" value="F:protein histidine kinase activity"/>
    <property type="evidence" value="ECO:0007669"/>
    <property type="project" value="UniProtKB-EC"/>
</dbReference>
<keyword evidence="6" id="KW-0597">Phosphoprotein</keyword>
<dbReference type="Gene3D" id="3.30.450.20">
    <property type="entry name" value="PAS domain"/>
    <property type="match status" value="4"/>
</dbReference>
<evidence type="ECO:0000259" key="14">
    <source>
        <dbReference type="PROSITE" id="PS50109"/>
    </source>
</evidence>
<keyword evidence="18" id="KW-1185">Reference proteome</keyword>
<dbReference type="PROSITE" id="PS50112">
    <property type="entry name" value="PAS"/>
    <property type="match status" value="1"/>
</dbReference>
<keyword evidence="4" id="KW-1003">Cell membrane</keyword>
<feature type="domain" description="PAS" evidence="15">
    <location>
        <begin position="376"/>
        <end position="446"/>
    </location>
</feature>
<dbReference type="PROSITE" id="PS50113">
    <property type="entry name" value="PAC"/>
    <property type="match status" value="3"/>
</dbReference>
<evidence type="ECO:0000256" key="1">
    <source>
        <dbReference type="ARBA" id="ARBA00000085"/>
    </source>
</evidence>
<evidence type="ECO:0000256" key="13">
    <source>
        <dbReference type="ARBA" id="ARBA00023136"/>
    </source>
</evidence>
<dbReference type="InterPro" id="IPR013656">
    <property type="entry name" value="PAS_4"/>
</dbReference>
<evidence type="ECO:0000256" key="12">
    <source>
        <dbReference type="ARBA" id="ARBA00022989"/>
    </source>
</evidence>
<dbReference type="InterPro" id="IPR035965">
    <property type="entry name" value="PAS-like_dom_sf"/>
</dbReference>
<feature type="domain" description="Histidine kinase" evidence="14">
    <location>
        <begin position="520"/>
        <end position="733"/>
    </location>
</feature>
<dbReference type="InterPro" id="IPR052162">
    <property type="entry name" value="Sensor_kinase/Photoreceptor"/>
</dbReference>
<dbReference type="EMBL" id="RCNR01000038">
    <property type="protein sequence ID" value="MUH37380.1"/>
    <property type="molecule type" value="Genomic_DNA"/>
</dbReference>
<dbReference type="CDD" id="cd00130">
    <property type="entry name" value="PAS"/>
    <property type="match status" value="2"/>
</dbReference>
<dbReference type="PRINTS" id="PR00344">
    <property type="entry name" value="BCTRLSENSOR"/>
</dbReference>
<keyword evidence="9" id="KW-0677">Repeat</keyword>
<dbReference type="GO" id="GO:0000166">
    <property type="term" value="F:nucleotide binding"/>
    <property type="evidence" value="ECO:0007669"/>
    <property type="project" value="UniProtKB-KW"/>
</dbReference>
<dbReference type="EC" id="2.7.13.3" evidence="3"/>
<dbReference type="Pfam" id="PF08448">
    <property type="entry name" value="PAS_4"/>
    <property type="match status" value="1"/>
</dbReference>
<dbReference type="SMART" id="SM00091">
    <property type="entry name" value="PAS"/>
    <property type="match status" value="2"/>
</dbReference>
<proteinExistence type="predicted"/>
<protein>
    <recommendedName>
        <fullName evidence="3">histidine kinase</fullName>
        <ecNumber evidence="3">2.7.13.3</ecNumber>
    </recommendedName>
</protein>
<evidence type="ECO:0000256" key="2">
    <source>
        <dbReference type="ARBA" id="ARBA00004429"/>
    </source>
</evidence>
<reference evidence="17 18" key="1">
    <citation type="journal article" date="2019" name="Mar. Drugs">
        <title>Comparative Genomics and CAZyme Genome Repertoires of Marine Zobellia amurskyensis KMM 3526(T) and Zobellia laminariae KMM 3676(T).</title>
        <authorList>
            <person name="Chernysheva N."/>
            <person name="Bystritskaya E."/>
            <person name="Stenkova A."/>
            <person name="Golovkin I."/>
            <person name="Nedashkovskaya O."/>
            <person name="Isaeva M."/>
        </authorList>
    </citation>
    <scope>NUCLEOTIDE SEQUENCE [LARGE SCALE GENOMIC DNA]</scope>
    <source>
        <strain evidence="17 18">KMM 3526</strain>
    </source>
</reference>
<dbReference type="NCBIfam" id="TIGR00229">
    <property type="entry name" value="sensory_box"/>
    <property type="match status" value="1"/>
</dbReference>
<evidence type="ECO:0000256" key="3">
    <source>
        <dbReference type="ARBA" id="ARBA00012438"/>
    </source>
</evidence>
<dbReference type="PANTHER" id="PTHR43304">
    <property type="entry name" value="PHYTOCHROME-LIKE PROTEIN CPH1"/>
    <property type="match status" value="1"/>
</dbReference>